<dbReference type="Proteomes" id="UP000190890">
    <property type="component" value="Unassembled WGS sequence"/>
</dbReference>
<dbReference type="OrthoDB" id="1912376at2"/>
<dbReference type="EC" id="3.5.1.28" evidence="5"/>
<dbReference type="AlphaFoldDB" id="A0A1S8TP71"/>
<dbReference type="STRING" id="29367.CLPUN_15180"/>
<dbReference type="PROSITE" id="PS51170">
    <property type="entry name" value="CW"/>
    <property type="match status" value="2"/>
</dbReference>
<keyword evidence="4" id="KW-0732">Signal</keyword>
<protein>
    <submittedName>
        <fullName evidence="5">Autolysin</fullName>
        <ecNumber evidence="5">3.5.1.28</ecNumber>
    </submittedName>
</protein>
<sequence>MKSNKIRILTLAIVAVLVQSTCVYAASNKDKDEYSKDELNNLEPGFEWEDIDKSNQKVNSYINSYSSAITPKEAAENEDSSSTSTKTTTASNTTDSAVTKNVIISTQPSTGNKGDYWGKISGGKWMLIEQGIPTTGWKMVKGNWYYMDLEGIMQTGWLNYGENWYYLNSSGAMVSNTYVDGYYIDWNGVMQ</sequence>
<feature type="repeat" description="Cell wall-binding" evidence="2">
    <location>
        <begin position="154"/>
        <end position="173"/>
    </location>
</feature>
<keyword evidence="6" id="KW-1185">Reference proteome</keyword>
<dbReference type="RefSeq" id="WP_077846703.1">
    <property type="nucleotide sequence ID" value="NZ_LZZM01000099.1"/>
</dbReference>
<evidence type="ECO:0000256" key="4">
    <source>
        <dbReference type="SAM" id="SignalP"/>
    </source>
</evidence>
<keyword evidence="1" id="KW-0677">Repeat</keyword>
<name>A0A1S8TP71_9CLOT</name>
<feature type="chain" id="PRO_5013159544" evidence="4">
    <location>
        <begin position="26"/>
        <end position="191"/>
    </location>
</feature>
<evidence type="ECO:0000313" key="5">
    <source>
        <dbReference type="EMBL" id="OOM79570.1"/>
    </source>
</evidence>
<feature type="region of interest" description="Disordered" evidence="3">
    <location>
        <begin position="72"/>
        <end position="92"/>
    </location>
</feature>
<keyword evidence="5" id="KW-0378">Hydrolase</keyword>
<evidence type="ECO:0000313" key="6">
    <source>
        <dbReference type="Proteomes" id="UP000190890"/>
    </source>
</evidence>
<feature type="signal peptide" evidence="4">
    <location>
        <begin position="1"/>
        <end position="25"/>
    </location>
</feature>
<evidence type="ECO:0000256" key="3">
    <source>
        <dbReference type="SAM" id="MobiDB-lite"/>
    </source>
</evidence>
<accession>A0A1S8TP71</accession>
<reference evidence="5 6" key="1">
    <citation type="submission" date="2016-05" db="EMBL/GenBank/DDBJ databases">
        <title>Microbial solvent formation.</title>
        <authorList>
            <person name="Poehlein A."/>
            <person name="Montoya Solano J.D."/>
            <person name="Flitsch S."/>
            <person name="Krabben P."/>
            <person name="Duerre P."/>
            <person name="Daniel R."/>
        </authorList>
    </citation>
    <scope>NUCLEOTIDE SEQUENCE [LARGE SCALE GENOMIC DNA]</scope>
    <source>
        <strain evidence="5 6">DSM 2619</strain>
    </source>
</reference>
<dbReference type="EMBL" id="LZZM01000099">
    <property type="protein sequence ID" value="OOM79570.1"/>
    <property type="molecule type" value="Genomic_DNA"/>
</dbReference>
<proteinExistence type="predicted"/>
<feature type="compositionally biased region" description="Low complexity" evidence="3">
    <location>
        <begin position="80"/>
        <end position="92"/>
    </location>
</feature>
<comment type="caution">
    <text evidence="5">The sequence shown here is derived from an EMBL/GenBank/DDBJ whole genome shotgun (WGS) entry which is preliminary data.</text>
</comment>
<feature type="repeat" description="Cell wall-binding" evidence="2">
    <location>
        <begin position="134"/>
        <end position="153"/>
    </location>
</feature>
<gene>
    <name evidence="5" type="primary">lytA_4</name>
    <name evidence="5" type="ORF">CLPUN_15180</name>
</gene>
<dbReference type="SUPFAM" id="SSF69360">
    <property type="entry name" value="Cell wall binding repeat"/>
    <property type="match status" value="1"/>
</dbReference>
<dbReference type="Gene3D" id="2.10.270.10">
    <property type="entry name" value="Cholin Binding"/>
    <property type="match status" value="1"/>
</dbReference>
<evidence type="ECO:0000256" key="1">
    <source>
        <dbReference type="ARBA" id="ARBA00022737"/>
    </source>
</evidence>
<dbReference type="InterPro" id="IPR018337">
    <property type="entry name" value="Cell_wall/Cho-bd_repeat"/>
</dbReference>
<dbReference type="GO" id="GO:0008745">
    <property type="term" value="F:N-acetylmuramoyl-L-alanine amidase activity"/>
    <property type="evidence" value="ECO:0007669"/>
    <property type="project" value="UniProtKB-EC"/>
</dbReference>
<organism evidence="5 6">
    <name type="scientific">Clostridium puniceum</name>
    <dbReference type="NCBI Taxonomy" id="29367"/>
    <lineage>
        <taxon>Bacteria</taxon>
        <taxon>Bacillati</taxon>
        <taxon>Bacillota</taxon>
        <taxon>Clostridia</taxon>
        <taxon>Eubacteriales</taxon>
        <taxon>Clostridiaceae</taxon>
        <taxon>Clostridium</taxon>
    </lineage>
</organism>
<dbReference type="Pfam" id="PF19127">
    <property type="entry name" value="Choline_bind_3"/>
    <property type="match status" value="1"/>
</dbReference>
<evidence type="ECO:0000256" key="2">
    <source>
        <dbReference type="PROSITE-ProRule" id="PRU00591"/>
    </source>
</evidence>